<keyword evidence="3" id="KW-1185">Reference proteome</keyword>
<organism evidence="2 3">
    <name type="scientific">Trifolium medium</name>
    <dbReference type="NCBI Taxonomy" id="97028"/>
    <lineage>
        <taxon>Eukaryota</taxon>
        <taxon>Viridiplantae</taxon>
        <taxon>Streptophyta</taxon>
        <taxon>Embryophyta</taxon>
        <taxon>Tracheophyta</taxon>
        <taxon>Spermatophyta</taxon>
        <taxon>Magnoliopsida</taxon>
        <taxon>eudicotyledons</taxon>
        <taxon>Gunneridae</taxon>
        <taxon>Pentapetalae</taxon>
        <taxon>rosids</taxon>
        <taxon>fabids</taxon>
        <taxon>Fabales</taxon>
        <taxon>Fabaceae</taxon>
        <taxon>Papilionoideae</taxon>
        <taxon>50 kb inversion clade</taxon>
        <taxon>NPAAA clade</taxon>
        <taxon>Hologalegina</taxon>
        <taxon>IRL clade</taxon>
        <taxon>Trifolieae</taxon>
        <taxon>Trifolium</taxon>
    </lineage>
</organism>
<feature type="non-terminal residue" evidence="2">
    <location>
        <position position="98"/>
    </location>
</feature>
<evidence type="ECO:0000313" key="2">
    <source>
        <dbReference type="EMBL" id="MCI52406.1"/>
    </source>
</evidence>
<proteinExistence type="predicted"/>
<comment type="caution">
    <text evidence="2">The sequence shown here is derived from an EMBL/GenBank/DDBJ whole genome shotgun (WGS) entry which is preliminary data.</text>
</comment>
<reference evidence="2 3" key="1">
    <citation type="journal article" date="2018" name="Front. Plant Sci.">
        <title>Red Clover (Trifolium pratense) and Zigzag Clover (T. medium) - A Picture of Genomic Similarities and Differences.</title>
        <authorList>
            <person name="Dluhosova J."/>
            <person name="Istvanek J."/>
            <person name="Nedelnik J."/>
            <person name="Repkova J."/>
        </authorList>
    </citation>
    <scope>NUCLEOTIDE SEQUENCE [LARGE SCALE GENOMIC DNA]</scope>
    <source>
        <strain evidence="3">cv. 10/8</strain>
        <tissue evidence="2">Leaf</tissue>
    </source>
</reference>
<protein>
    <submittedName>
        <fullName evidence="2">Uncharacterized protein</fullName>
    </submittedName>
</protein>
<feature type="non-terminal residue" evidence="2">
    <location>
        <position position="1"/>
    </location>
</feature>
<feature type="region of interest" description="Disordered" evidence="1">
    <location>
        <begin position="34"/>
        <end position="59"/>
    </location>
</feature>
<dbReference type="EMBL" id="LXQA010446817">
    <property type="protein sequence ID" value="MCI52406.1"/>
    <property type="molecule type" value="Genomic_DNA"/>
</dbReference>
<dbReference type="Proteomes" id="UP000265520">
    <property type="component" value="Unassembled WGS sequence"/>
</dbReference>
<sequence>HLGQAPVADAQNDFDVDQFLNDDADFDANFDADDFDVQAPQQPPQQRNVEEEGYGGGPRDLSLLSDYHKHTTIPIWDARRGGFGVRLKQRGWSRLPGP</sequence>
<accession>A0A392SWZ7</accession>
<evidence type="ECO:0000256" key="1">
    <source>
        <dbReference type="SAM" id="MobiDB-lite"/>
    </source>
</evidence>
<dbReference type="AlphaFoldDB" id="A0A392SWZ7"/>
<name>A0A392SWZ7_9FABA</name>
<evidence type="ECO:0000313" key="3">
    <source>
        <dbReference type="Proteomes" id="UP000265520"/>
    </source>
</evidence>